<dbReference type="PANTHER" id="PTHR45772">
    <property type="entry name" value="CONSERVED COMPONENT OF ABC TRANSPORTER FOR NATURAL AMINO ACIDS-RELATED"/>
    <property type="match status" value="1"/>
</dbReference>
<dbReference type="InterPro" id="IPR032823">
    <property type="entry name" value="BCA_ABC_TP_C"/>
</dbReference>
<dbReference type="PANTHER" id="PTHR45772:SF7">
    <property type="entry name" value="AMINO ACID ABC TRANSPORTER ATP-BINDING PROTEIN"/>
    <property type="match status" value="1"/>
</dbReference>
<keyword evidence="2" id="KW-0547">Nucleotide-binding</keyword>
<dbReference type="SMART" id="SM00382">
    <property type="entry name" value="AAA"/>
    <property type="match status" value="1"/>
</dbReference>
<dbReference type="EMBL" id="FQXC01000002">
    <property type="protein sequence ID" value="SHH35408.1"/>
    <property type="molecule type" value="Genomic_DNA"/>
</dbReference>
<dbReference type="GO" id="GO:0015188">
    <property type="term" value="F:L-isoleucine transmembrane transporter activity"/>
    <property type="evidence" value="ECO:0007669"/>
    <property type="project" value="TreeGrafter"/>
</dbReference>
<dbReference type="Pfam" id="PF00005">
    <property type="entry name" value="ABC_tran"/>
    <property type="match status" value="1"/>
</dbReference>
<accession>A0A1M5SAS9</accession>
<evidence type="ECO:0000256" key="1">
    <source>
        <dbReference type="ARBA" id="ARBA00022448"/>
    </source>
</evidence>
<dbReference type="GO" id="GO:0016887">
    <property type="term" value="F:ATP hydrolysis activity"/>
    <property type="evidence" value="ECO:0007669"/>
    <property type="project" value="InterPro"/>
</dbReference>
<dbReference type="Pfam" id="PF12399">
    <property type="entry name" value="BCA_ABC_TP_C"/>
    <property type="match status" value="1"/>
</dbReference>
<keyword evidence="6" id="KW-1185">Reference proteome</keyword>
<feature type="domain" description="ABC transporter" evidence="4">
    <location>
        <begin position="3"/>
        <end position="246"/>
    </location>
</feature>
<dbReference type="GO" id="GO:0005524">
    <property type="term" value="F:ATP binding"/>
    <property type="evidence" value="ECO:0007669"/>
    <property type="project" value="UniProtKB-KW"/>
</dbReference>
<dbReference type="GO" id="GO:0015192">
    <property type="term" value="F:L-phenylalanine transmembrane transporter activity"/>
    <property type="evidence" value="ECO:0007669"/>
    <property type="project" value="TreeGrafter"/>
</dbReference>
<dbReference type="InterPro" id="IPR051120">
    <property type="entry name" value="ABC_AA/LPS_Transport"/>
</dbReference>
<dbReference type="InterPro" id="IPR027417">
    <property type="entry name" value="P-loop_NTPase"/>
</dbReference>
<evidence type="ECO:0000256" key="2">
    <source>
        <dbReference type="ARBA" id="ARBA00022741"/>
    </source>
</evidence>
<evidence type="ECO:0000256" key="3">
    <source>
        <dbReference type="ARBA" id="ARBA00022840"/>
    </source>
</evidence>
<dbReference type="FunFam" id="3.40.50.300:FF:000421">
    <property type="entry name" value="Branched-chain amino acid ABC transporter ATP-binding protein"/>
    <property type="match status" value="1"/>
</dbReference>
<dbReference type="InterPro" id="IPR003439">
    <property type="entry name" value="ABC_transporter-like_ATP-bd"/>
</dbReference>
<dbReference type="GO" id="GO:1903806">
    <property type="term" value="P:L-isoleucine import across plasma membrane"/>
    <property type="evidence" value="ECO:0007669"/>
    <property type="project" value="TreeGrafter"/>
</dbReference>
<dbReference type="OrthoDB" id="9806149at2"/>
<dbReference type="STRING" id="996342.SAMN05443551_2062"/>
<evidence type="ECO:0000313" key="5">
    <source>
        <dbReference type="EMBL" id="SHH35408.1"/>
    </source>
</evidence>
<dbReference type="GO" id="GO:0042941">
    <property type="term" value="P:D-alanine transmembrane transport"/>
    <property type="evidence" value="ECO:0007669"/>
    <property type="project" value="TreeGrafter"/>
</dbReference>
<gene>
    <name evidence="5" type="ORF">SAMN05443551_2062</name>
</gene>
<organism evidence="5 6">
    <name type="scientific">Marivita hallyeonensis</name>
    <dbReference type="NCBI Taxonomy" id="996342"/>
    <lineage>
        <taxon>Bacteria</taxon>
        <taxon>Pseudomonadati</taxon>
        <taxon>Pseudomonadota</taxon>
        <taxon>Alphaproteobacteria</taxon>
        <taxon>Rhodobacterales</taxon>
        <taxon>Roseobacteraceae</taxon>
        <taxon>Marivita</taxon>
    </lineage>
</organism>
<dbReference type="PROSITE" id="PS00211">
    <property type="entry name" value="ABC_TRANSPORTER_1"/>
    <property type="match status" value="1"/>
</dbReference>
<dbReference type="Gene3D" id="3.40.50.300">
    <property type="entry name" value="P-loop containing nucleotide triphosphate hydrolases"/>
    <property type="match status" value="1"/>
</dbReference>
<evidence type="ECO:0000259" key="4">
    <source>
        <dbReference type="PROSITE" id="PS50893"/>
    </source>
</evidence>
<dbReference type="GO" id="GO:0015808">
    <property type="term" value="P:L-alanine transport"/>
    <property type="evidence" value="ECO:0007669"/>
    <property type="project" value="TreeGrafter"/>
</dbReference>
<keyword evidence="3 5" id="KW-0067">ATP-binding</keyword>
<dbReference type="Proteomes" id="UP000184221">
    <property type="component" value="Unassembled WGS sequence"/>
</dbReference>
<proteinExistence type="predicted"/>
<name>A0A1M5SAS9_9RHOB</name>
<dbReference type="InterPro" id="IPR017871">
    <property type="entry name" value="ABC_transporter-like_CS"/>
</dbReference>
<dbReference type="SUPFAM" id="SSF52540">
    <property type="entry name" value="P-loop containing nucleoside triphosphate hydrolases"/>
    <property type="match status" value="1"/>
</dbReference>
<dbReference type="CDD" id="cd03219">
    <property type="entry name" value="ABC_Mj1267_LivG_branched"/>
    <property type="match status" value="1"/>
</dbReference>
<reference evidence="5 6" key="1">
    <citation type="submission" date="2016-11" db="EMBL/GenBank/DDBJ databases">
        <authorList>
            <person name="Jaros S."/>
            <person name="Januszkiewicz K."/>
            <person name="Wedrychowicz H."/>
        </authorList>
    </citation>
    <scope>NUCLEOTIDE SEQUENCE [LARGE SCALE GENOMIC DNA]</scope>
    <source>
        <strain evidence="5 6">DSM 29431</strain>
    </source>
</reference>
<sequence length="257" mass="28190">MMLTLENLSKHFGGVRAVDDVSLTIKEGEIFGLIGPNGSGKSTTVNLITGLYTPTAGTVSLDGWDLTALPQHSRTSRGVARTFQNIRLFGNLTVAQNLWVAQNGHEQRREHFLSRWFKPGGEHGPDIDELLQFSRLYSKRDVLAGNLSFGEMRRLEMARALASAPRVLLLDEPAAGASLEDAELLAERIRAVRDQGVTVLLIEHMMELVMGITDRLAVLNFGQKIAEGTPSDIQDDPQVRAAYLGSGHDEKMERASA</sequence>
<dbReference type="GO" id="GO:0005304">
    <property type="term" value="F:L-valine transmembrane transporter activity"/>
    <property type="evidence" value="ECO:0007669"/>
    <property type="project" value="TreeGrafter"/>
</dbReference>
<dbReference type="GO" id="GO:1903805">
    <property type="term" value="P:L-valine import across plasma membrane"/>
    <property type="evidence" value="ECO:0007669"/>
    <property type="project" value="TreeGrafter"/>
</dbReference>
<dbReference type="PROSITE" id="PS50893">
    <property type="entry name" value="ABC_TRANSPORTER_2"/>
    <property type="match status" value="1"/>
</dbReference>
<evidence type="ECO:0000313" key="6">
    <source>
        <dbReference type="Proteomes" id="UP000184221"/>
    </source>
</evidence>
<keyword evidence="1" id="KW-0813">Transport</keyword>
<dbReference type="AlphaFoldDB" id="A0A1M5SAS9"/>
<dbReference type="GO" id="GO:0005886">
    <property type="term" value="C:plasma membrane"/>
    <property type="evidence" value="ECO:0007669"/>
    <property type="project" value="TreeGrafter"/>
</dbReference>
<protein>
    <submittedName>
        <fullName evidence="5">Amino acid/amide ABC transporter ATP-binding protein 1, HAAT family</fullName>
    </submittedName>
</protein>
<dbReference type="InterPro" id="IPR003593">
    <property type="entry name" value="AAA+_ATPase"/>
</dbReference>